<dbReference type="GO" id="GO:0016491">
    <property type="term" value="F:oxidoreductase activity"/>
    <property type="evidence" value="ECO:0007669"/>
    <property type="project" value="UniProtKB-KW"/>
</dbReference>
<gene>
    <name evidence="5" type="ORF">GL279_15080</name>
</gene>
<dbReference type="EMBL" id="WMIF01000025">
    <property type="protein sequence ID" value="MTH35929.1"/>
    <property type="molecule type" value="Genomic_DNA"/>
</dbReference>
<accession>A0A844H4L7</accession>
<dbReference type="InterPro" id="IPR036188">
    <property type="entry name" value="FAD/NAD-bd_sf"/>
</dbReference>
<evidence type="ECO:0000256" key="2">
    <source>
        <dbReference type="ARBA" id="ARBA00023002"/>
    </source>
</evidence>
<keyword evidence="6" id="KW-1185">Reference proteome</keyword>
<proteinExistence type="predicted"/>
<organism evidence="5 6">
    <name type="scientific">Paracoccus limosus</name>
    <dbReference type="NCBI Taxonomy" id="913252"/>
    <lineage>
        <taxon>Bacteria</taxon>
        <taxon>Pseudomonadati</taxon>
        <taxon>Pseudomonadota</taxon>
        <taxon>Alphaproteobacteria</taxon>
        <taxon>Rhodobacterales</taxon>
        <taxon>Paracoccaceae</taxon>
        <taxon>Paracoccus</taxon>
    </lineage>
</organism>
<dbReference type="OrthoDB" id="9805351at2"/>
<protein>
    <submittedName>
        <fullName evidence="5">FAD-binding protein</fullName>
    </submittedName>
</protein>
<reference evidence="5 6" key="1">
    <citation type="submission" date="2019-11" db="EMBL/GenBank/DDBJ databases">
        <authorList>
            <person name="Dong K."/>
        </authorList>
    </citation>
    <scope>NUCLEOTIDE SEQUENCE [LARGE SCALE GENOMIC DNA]</scope>
    <source>
        <strain evidence="5 6">JCM 17370</strain>
    </source>
</reference>
<feature type="domain" description="FAD-dependent oxidoreductase 2 FAD-binding" evidence="4">
    <location>
        <begin position="1"/>
        <end position="198"/>
    </location>
</feature>
<dbReference type="SUPFAM" id="SSF51905">
    <property type="entry name" value="FAD/NAD(P)-binding domain"/>
    <property type="match status" value="1"/>
</dbReference>
<evidence type="ECO:0000256" key="1">
    <source>
        <dbReference type="ARBA" id="ARBA00022630"/>
    </source>
</evidence>
<name>A0A844H4L7_9RHOB</name>
<dbReference type="Proteomes" id="UP000442533">
    <property type="component" value="Unassembled WGS sequence"/>
</dbReference>
<keyword evidence="1" id="KW-0285">Flavoprotein</keyword>
<comment type="caution">
    <text evidence="5">The sequence shown here is derived from an EMBL/GenBank/DDBJ whole genome shotgun (WGS) entry which is preliminary data.</text>
</comment>
<evidence type="ECO:0000313" key="6">
    <source>
        <dbReference type="Proteomes" id="UP000442533"/>
    </source>
</evidence>
<keyword evidence="2" id="KW-0560">Oxidoreductase</keyword>
<sequence length="328" mass="35172">MAGAWAAIGARRAGASVVLVEKGWLGTSGVTATAGPGHWWVAPDDRPEAIARRLAQSGGLNDPGWMARILQTTWESLPTLADVYAFPRDDQGLPRYRALRGPEYMRALRRRLEGIGVTIIDHAAAQELLRHSDGSIGGSAGTRLPGHAPWRIEAGAVVLATGGTAFRSRLLGSWNNTGDGYLMAAEAGAQLSGMEFTAVYCVAPARTTMTRSMSFAFATYHDEAGQVLPIGGPDITRPLAQALMRGRVFADLARTPADIRAHVPTISPNFLLPFRRWGIDPYRQKFEVTLHGEGTIRGIGCQSASKRPPRSAPKSDPFGARLSRPVAA</sequence>
<dbReference type="InterPro" id="IPR003953">
    <property type="entry name" value="FAD-dep_OxRdtase_2_FAD-bd"/>
</dbReference>
<evidence type="ECO:0000259" key="4">
    <source>
        <dbReference type="Pfam" id="PF00890"/>
    </source>
</evidence>
<dbReference type="Pfam" id="PF00890">
    <property type="entry name" value="FAD_binding_2"/>
    <property type="match status" value="1"/>
</dbReference>
<dbReference type="Gene3D" id="3.50.50.60">
    <property type="entry name" value="FAD/NAD(P)-binding domain"/>
    <property type="match status" value="1"/>
</dbReference>
<dbReference type="AlphaFoldDB" id="A0A844H4L7"/>
<evidence type="ECO:0000313" key="5">
    <source>
        <dbReference type="EMBL" id="MTH35929.1"/>
    </source>
</evidence>
<evidence type="ECO:0000256" key="3">
    <source>
        <dbReference type="SAM" id="MobiDB-lite"/>
    </source>
</evidence>
<feature type="region of interest" description="Disordered" evidence="3">
    <location>
        <begin position="298"/>
        <end position="328"/>
    </location>
</feature>